<evidence type="ECO:0000256" key="5">
    <source>
        <dbReference type="ARBA" id="ARBA00023004"/>
    </source>
</evidence>
<evidence type="ECO:0000256" key="1">
    <source>
        <dbReference type="ARBA" id="ARBA00001971"/>
    </source>
</evidence>
<dbReference type="SUPFAM" id="SSF48264">
    <property type="entry name" value="Cytochrome P450"/>
    <property type="match status" value="1"/>
</dbReference>
<keyword evidence="6 7" id="KW-0349">Heme</keyword>
<dbReference type="Proteomes" id="UP000244722">
    <property type="component" value="Unassembled WGS sequence"/>
</dbReference>
<evidence type="ECO:0000313" key="9">
    <source>
        <dbReference type="Proteomes" id="UP000244722"/>
    </source>
</evidence>
<dbReference type="PROSITE" id="PS00086">
    <property type="entry name" value="CYTOCHROME_P450"/>
    <property type="match status" value="1"/>
</dbReference>
<evidence type="ECO:0000313" key="8">
    <source>
        <dbReference type="EMBL" id="PUU81488.1"/>
    </source>
</evidence>
<proteinExistence type="inferred from homology"/>
<protein>
    <submittedName>
        <fullName evidence="8">Cytochrome P450</fullName>
    </submittedName>
</protein>
<dbReference type="InterPro" id="IPR017972">
    <property type="entry name" value="Cyt_P450_CS"/>
</dbReference>
<organism evidence="8 9">
    <name type="scientific">Tuber borchii</name>
    <name type="common">White truffle</name>
    <dbReference type="NCBI Taxonomy" id="42251"/>
    <lineage>
        <taxon>Eukaryota</taxon>
        <taxon>Fungi</taxon>
        <taxon>Dikarya</taxon>
        <taxon>Ascomycota</taxon>
        <taxon>Pezizomycotina</taxon>
        <taxon>Pezizomycetes</taxon>
        <taxon>Pezizales</taxon>
        <taxon>Tuberaceae</taxon>
        <taxon>Tuber</taxon>
    </lineage>
</organism>
<keyword evidence="3 6" id="KW-0479">Metal-binding</keyword>
<feature type="binding site" description="axial binding residue" evidence="6">
    <location>
        <position position="469"/>
    </location>
    <ligand>
        <name>heme</name>
        <dbReference type="ChEBI" id="CHEBI:30413"/>
    </ligand>
    <ligandPart>
        <name>Fe</name>
        <dbReference type="ChEBI" id="CHEBI:18248"/>
    </ligandPart>
</feature>
<dbReference type="InterPro" id="IPR002403">
    <property type="entry name" value="Cyt_P450_E_grp-IV"/>
</dbReference>
<dbReference type="GO" id="GO:0016705">
    <property type="term" value="F:oxidoreductase activity, acting on paired donors, with incorporation or reduction of molecular oxygen"/>
    <property type="evidence" value="ECO:0007669"/>
    <property type="project" value="InterPro"/>
</dbReference>
<dbReference type="InterPro" id="IPR036396">
    <property type="entry name" value="Cyt_P450_sf"/>
</dbReference>
<name>A0A2T7A179_TUBBO</name>
<reference evidence="8 9" key="1">
    <citation type="submission" date="2017-04" db="EMBL/GenBank/DDBJ databases">
        <title>Draft genome sequence of Tuber borchii Vittad., a whitish edible truffle.</title>
        <authorList>
            <consortium name="DOE Joint Genome Institute"/>
            <person name="Murat C."/>
            <person name="Kuo A."/>
            <person name="Barry K.W."/>
            <person name="Clum A."/>
            <person name="Dockter R.B."/>
            <person name="Fauchery L."/>
            <person name="Iotti M."/>
            <person name="Kohler A."/>
            <person name="Labutti K."/>
            <person name="Lindquist E.A."/>
            <person name="Lipzen A."/>
            <person name="Ohm R.A."/>
            <person name="Wang M."/>
            <person name="Grigoriev I.V."/>
            <person name="Zambonelli A."/>
            <person name="Martin F.M."/>
        </authorList>
    </citation>
    <scope>NUCLEOTIDE SEQUENCE [LARGE SCALE GENOMIC DNA]</scope>
    <source>
        <strain evidence="8 9">Tbo3840</strain>
    </source>
</reference>
<dbReference type="CDD" id="cd11041">
    <property type="entry name" value="CYP503A1-like"/>
    <property type="match status" value="1"/>
</dbReference>
<comment type="cofactor">
    <cofactor evidence="1 6">
        <name>heme</name>
        <dbReference type="ChEBI" id="CHEBI:30413"/>
    </cofactor>
</comment>
<evidence type="ECO:0000256" key="7">
    <source>
        <dbReference type="RuleBase" id="RU000461"/>
    </source>
</evidence>
<evidence type="ECO:0000256" key="3">
    <source>
        <dbReference type="ARBA" id="ARBA00022723"/>
    </source>
</evidence>
<keyword evidence="5 6" id="KW-0408">Iron</keyword>
<accession>A0A2T7A179</accession>
<gene>
    <name evidence="8" type="ORF">B9Z19DRAFT_971595</name>
</gene>
<dbReference type="GO" id="GO:0005506">
    <property type="term" value="F:iron ion binding"/>
    <property type="evidence" value="ECO:0007669"/>
    <property type="project" value="InterPro"/>
</dbReference>
<dbReference type="InterPro" id="IPR001128">
    <property type="entry name" value="Cyt_P450"/>
</dbReference>
<keyword evidence="4 7" id="KW-0560">Oxidoreductase</keyword>
<dbReference type="STRING" id="42251.A0A2T7A179"/>
<evidence type="ECO:0000256" key="6">
    <source>
        <dbReference type="PIRSR" id="PIRSR602403-1"/>
    </source>
</evidence>
<dbReference type="EMBL" id="NESQ01000044">
    <property type="protein sequence ID" value="PUU81488.1"/>
    <property type="molecule type" value="Genomic_DNA"/>
</dbReference>
<dbReference type="PRINTS" id="PR00465">
    <property type="entry name" value="EP450IV"/>
</dbReference>
<comment type="similarity">
    <text evidence="2 7">Belongs to the cytochrome P450 family.</text>
</comment>
<dbReference type="Gene3D" id="1.10.630.10">
    <property type="entry name" value="Cytochrome P450"/>
    <property type="match status" value="1"/>
</dbReference>
<dbReference type="PANTHER" id="PTHR46206:SF7">
    <property type="entry name" value="P450, PUTATIVE (EUROFUNG)-RELATED"/>
    <property type="match status" value="1"/>
</dbReference>
<comment type="caution">
    <text evidence="8">The sequence shown here is derived from an EMBL/GenBank/DDBJ whole genome shotgun (WGS) entry which is preliminary data.</text>
</comment>
<dbReference type="PANTHER" id="PTHR46206">
    <property type="entry name" value="CYTOCHROME P450"/>
    <property type="match status" value="1"/>
</dbReference>
<dbReference type="GO" id="GO:0004497">
    <property type="term" value="F:monooxygenase activity"/>
    <property type="evidence" value="ECO:0007669"/>
    <property type="project" value="UniProtKB-KW"/>
</dbReference>
<dbReference type="AlphaFoldDB" id="A0A2T7A179"/>
<keyword evidence="7" id="KW-0503">Monooxygenase</keyword>
<evidence type="ECO:0000256" key="2">
    <source>
        <dbReference type="ARBA" id="ARBA00010617"/>
    </source>
</evidence>
<dbReference type="GO" id="GO:0020037">
    <property type="term" value="F:heme binding"/>
    <property type="evidence" value="ECO:0007669"/>
    <property type="project" value="InterPro"/>
</dbReference>
<dbReference type="OrthoDB" id="1844152at2759"/>
<dbReference type="Pfam" id="PF00067">
    <property type="entry name" value="p450"/>
    <property type="match status" value="1"/>
</dbReference>
<sequence>MGIFMLLIDYAEDKKFHDYPLIPTTLALLSLALFLFLKKERSIHSPTKFPIAGIESSGYFGLVKVRGRFVSDALQIVKNGYYKYRGKNFVVTTYTFDRVILTHDQVKEISNAPEDIVSARAATNETLMGSYTGLDRFPPTNYIQDAVRIKLTQNLGTIKDAMIEEMRSALDTELPECTTDEWRSVEIFPPLRRTIARTSSRVFVGLPLCRNEDWLDISMKFTRDFFMTIHILSVIPKLLRPLYAWMFNSGKVLTSYKKRAGILLAPTIQRRLEEEKLAEQNGAVYEKPNDMLQWLTDLAEPHHKNIESLSEMQLLTILASIHTTTNFLLNTLYDLAAHREYIQPIREEMEAVISANEGVLDKVALRKMRKTDSFFKESMRKNTFLINFNRMIMKNLTLSDGTRLPKGALVSAPILMFSTDPDFVEDPETFDGFRWYKKSLEAEGLATHNTNWTTTSSNNLIWGHGKHACPGRFFAGEMMKTLLTFIILQYDFKYPEGQSRPDGFRRAEFTIPDITRKLLFKKLPGPKKFSFL</sequence>
<evidence type="ECO:0000256" key="4">
    <source>
        <dbReference type="ARBA" id="ARBA00023002"/>
    </source>
</evidence>
<keyword evidence="9" id="KW-1185">Reference proteome</keyword>